<keyword evidence="2" id="KW-1185">Reference proteome</keyword>
<evidence type="ECO:0008006" key="3">
    <source>
        <dbReference type="Google" id="ProtNLM"/>
    </source>
</evidence>
<dbReference type="Proteomes" id="UP000248714">
    <property type="component" value="Unassembled WGS sequence"/>
</dbReference>
<reference evidence="1 2" key="1">
    <citation type="submission" date="2018-06" db="EMBL/GenBank/DDBJ databases">
        <title>Genomic Encyclopedia of Type Strains, Phase IV (KMG-IV): sequencing the most valuable type-strain genomes for metagenomic binning, comparative biology and taxonomic classification.</title>
        <authorList>
            <person name="Goeker M."/>
        </authorList>
    </citation>
    <scope>NUCLEOTIDE SEQUENCE [LARGE SCALE GENOMIC DNA]</scope>
    <source>
        <strain evidence="1 2">DSM 45479</strain>
    </source>
</reference>
<dbReference type="EMBL" id="QLTT01000003">
    <property type="protein sequence ID" value="RAS67378.1"/>
    <property type="molecule type" value="Genomic_DNA"/>
</dbReference>
<protein>
    <recommendedName>
        <fullName evidence="3">Transposase</fullName>
    </recommendedName>
</protein>
<name>A0ABX9EEP1_9PSEU</name>
<sequence length="40" mass="4634">MYGDHQTRRPLLPVEQSGFTARRQERLKLAPWNASPQVKA</sequence>
<gene>
    <name evidence="1" type="ORF">C8D87_103717</name>
</gene>
<proteinExistence type="predicted"/>
<dbReference type="RefSeq" id="WP_267899868.1">
    <property type="nucleotide sequence ID" value="NZ_QLTT01000003.1"/>
</dbReference>
<comment type="caution">
    <text evidence="1">The sequence shown here is derived from an EMBL/GenBank/DDBJ whole genome shotgun (WGS) entry which is preliminary data.</text>
</comment>
<organism evidence="1 2">
    <name type="scientific">Lentzea atacamensis</name>
    <dbReference type="NCBI Taxonomy" id="531938"/>
    <lineage>
        <taxon>Bacteria</taxon>
        <taxon>Bacillati</taxon>
        <taxon>Actinomycetota</taxon>
        <taxon>Actinomycetes</taxon>
        <taxon>Pseudonocardiales</taxon>
        <taxon>Pseudonocardiaceae</taxon>
        <taxon>Lentzea</taxon>
    </lineage>
</organism>
<accession>A0ABX9EEP1</accession>
<evidence type="ECO:0000313" key="2">
    <source>
        <dbReference type="Proteomes" id="UP000248714"/>
    </source>
</evidence>
<evidence type="ECO:0000313" key="1">
    <source>
        <dbReference type="EMBL" id="RAS67378.1"/>
    </source>
</evidence>